<evidence type="ECO:0000256" key="3">
    <source>
        <dbReference type="ARBA" id="ARBA00023163"/>
    </source>
</evidence>
<gene>
    <name evidence="7" type="ORF">Cgig2_004390</name>
</gene>
<organism evidence="7 8">
    <name type="scientific">Carnegiea gigantea</name>
    <dbReference type="NCBI Taxonomy" id="171969"/>
    <lineage>
        <taxon>Eukaryota</taxon>
        <taxon>Viridiplantae</taxon>
        <taxon>Streptophyta</taxon>
        <taxon>Embryophyta</taxon>
        <taxon>Tracheophyta</taxon>
        <taxon>Spermatophyta</taxon>
        <taxon>Magnoliopsida</taxon>
        <taxon>eudicotyledons</taxon>
        <taxon>Gunneridae</taxon>
        <taxon>Pentapetalae</taxon>
        <taxon>Caryophyllales</taxon>
        <taxon>Cactineae</taxon>
        <taxon>Cactaceae</taxon>
        <taxon>Cactoideae</taxon>
        <taxon>Echinocereeae</taxon>
        <taxon>Carnegiea</taxon>
    </lineage>
</organism>
<dbReference type="EMBL" id="JAKOGI010000856">
    <property type="protein sequence ID" value="KAJ8429806.1"/>
    <property type="molecule type" value="Genomic_DNA"/>
</dbReference>
<feature type="compositionally biased region" description="Basic and acidic residues" evidence="5">
    <location>
        <begin position="372"/>
        <end position="388"/>
    </location>
</feature>
<keyword evidence="2" id="KW-0805">Transcription regulation</keyword>
<dbReference type="InterPro" id="IPR045896">
    <property type="entry name" value="MYC1-like_bHLH"/>
</dbReference>
<dbReference type="Proteomes" id="UP001153076">
    <property type="component" value="Unassembled WGS sequence"/>
</dbReference>
<keyword evidence="8" id="KW-1185">Reference proteome</keyword>
<evidence type="ECO:0000256" key="2">
    <source>
        <dbReference type="ARBA" id="ARBA00023015"/>
    </source>
</evidence>
<dbReference type="InterPro" id="IPR011598">
    <property type="entry name" value="bHLH_dom"/>
</dbReference>
<dbReference type="PANTHER" id="PTHR46834">
    <property type="entry name" value="TRANSCRIPTION FACTOR BHLH91"/>
    <property type="match status" value="1"/>
</dbReference>
<dbReference type="SMART" id="SM00353">
    <property type="entry name" value="HLH"/>
    <property type="match status" value="1"/>
</dbReference>
<dbReference type="CDD" id="cd18918">
    <property type="entry name" value="bHLH_AtMYC1_like"/>
    <property type="match status" value="1"/>
</dbReference>
<dbReference type="GO" id="GO:0005634">
    <property type="term" value="C:nucleus"/>
    <property type="evidence" value="ECO:0007669"/>
    <property type="project" value="UniProtKB-SubCell"/>
</dbReference>
<evidence type="ECO:0000313" key="8">
    <source>
        <dbReference type="Proteomes" id="UP001153076"/>
    </source>
</evidence>
<dbReference type="InterPro" id="IPR045895">
    <property type="entry name" value="bHLH91-like"/>
</dbReference>
<comment type="caution">
    <text evidence="7">The sequence shown here is derived from an EMBL/GenBank/DDBJ whole genome shotgun (WGS) entry which is preliminary data.</text>
</comment>
<dbReference type="SUPFAM" id="SSF47459">
    <property type="entry name" value="HLH, helix-loop-helix DNA-binding domain"/>
    <property type="match status" value="1"/>
</dbReference>
<feature type="region of interest" description="Disordered" evidence="5">
    <location>
        <begin position="1"/>
        <end position="42"/>
    </location>
</feature>
<dbReference type="GO" id="GO:0046983">
    <property type="term" value="F:protein dimerization activity"/>
    <property type="evidence" value="ECO:0007669"/>
    <property type="project" value="InterPro"/>
</dbReference>
<comment type="subcellular location">
    <subcellularLocation>
        <location evidence="1">Nucleus</location>
    </subcellularLocation>
</comment>
<dbReference type="PANTHER" id="PTHR46834:SF1">
    <property type="entry name" value="TRANSCRIPTION FACTOR BHLH10"/>
    <property type="match status" value="1"/>
</dbReference>
<dbReference type="Gene3D" id="4.10.280.10">
    <property type="entry name" value="Helix-loop-helix DNA-binding domain"/>
    <property type="match status" value="1"/>
</dbReference>
<evidence type="ECO:0000256" key="5">
    <source>
        <dbReference type="SAM" id="MobiDB-lite"/>
    </source>
</evidence>
<proteinExistence type="predicted"/>
<evidence type="ECO:0000259" key="6">
    <source>
        <dbReference type="PROSITE" id="PS50888"/>
    </source>
</evidence>
<reference evidence="7" key="1">
    <citation type="submission" date="2022-04" db="EMBL/GenBank/DDBJ databases">
        <title>Carnegiea gigantea Genome sequencing and assembly v2.</title>
        <authorList>
            <person name="Copetti D."/>
            <person name="Sanderson M.J."/>
            <person name="Burquez A."/>
            <person name="Wojciechowski M.F."/>
        </authorList>
    </citation>
    <scope>NUCLEOTIDE SEQUENCE</scope>
    <source>
        <strain evidence="7">SGP5-SGP5p</strain>
        <tissue evidence="7">Aerial part</tissue>
    </source>
</reference>
<keyword evidence="3" id="KW-0804">Transcription</keyword>
<feature type="domain" description="BHLH" evidence="6">
    <location>
        <begin position="298"/>
        <end position="347"/>
    </location>
</feature>
<evidence type="ECO:0000313" key="7">
    <source>
        <dbReference type="EMBL" id="KAJ8429806.1"/>
    </source>
</evidence>
<sequence length="519" mass="56994">MYNNDHQTEQDACLDPNIMPEQPPSATAISPEQNNDFSHDQTTTTITPLFSQIHDLLDHNSNAHELDPSMELDPHIQTQNPHLGKLDSSPNCTNEPNIWIPTKGSDMGFGHFGENPTSNATTSDLLTLLHLPKCSLASSSISFGKSSSPSSMGFIGLGELNPNSNPGSTIGDDMNPSGSMGMGMAYDSLFHLNLPSQPCPSLRDLMLQPLSEGYTTGMNMIQPRDLGNGNGSMSSLFGMSRLDYNGDQGNMNNGYGISGIYQGGDNLHQQHHDHHMHEGNGIFEFNSGNPCLGEGKEGKCPKNFVTERQRRQNFSDKYQHLKSLVPNPSKGDRASIVKDAIDYILELKRTVAELKLLVEKKRIAKERLKRVKNDQDKSSIAGEDDHVQGVDGPALVKPDPDEGYDGLATAQLRSSWLQRRCKDTEVDVRIVDDEVTIKLVQRKIKVNCLLSVSRTLDELHLDLRHVAGGHVGDYYSYLFNSKISEGSAVYASAIANKLIEAVERQYASASVSLQPSTSF</sequence>
<evidence type="ECO:0000256" key="1">
    <source>
        <dbReference type="ARBA" id="ARBA00004123"/>
    </source>
</evidence>
<dbReference type="PROSITE" id="PS50888">
    <property type="entry name" value="BHLH"/>
    <property type="match status" value="1"/>
</dbReference>
<dbReference type="GO" id="GO:0048658">
    <property type="term" value="P:anther wall tapetum development"/>
    <property type="evidence" value="ECO:0007669"/>
    <property type="project" value="InterPro"/>
</dbReference>
<dbReference type="Pfam" id="PF00010">
    <property type="entry name" value="HLH"/>
    <property type="match status" value="1"/>
</dbReference>
<dbReference type="InterPro" id="IPR036638">
    <property type="entry name" value="HLH_DNA-bd_sf"/>
</dbReference>
<keyword evidence="4" id="KW-0539">Nucleus</keyword>
<dbReference type="GO" id="GO:0006355">
    <property type="term" value="P:regulation of DNA-templated transcription"/>
    <property type="evidence" value="ECO:0007669"/>
    <property type="project" value="InterPro"/>
</dbReference>
<evidence type="ECO:0000256" key="4">
    <source>
        <dbReference type="ARBA" id="ARBA00023242"/>
    </source>
</evidence>
<feature type="region of interest" description="Disordered" evidence="5">
    <location>
        <begin position="74"/>
        <end position="93"/>
    </location>
</feature>
<dbReference type="OrthoDB" id="1932168at2759"/>
<feature type="region of interest" description="Disordered" evidence="5">
    <location>
        <begin position="372"/>
        <end position="400"/>
    </location>
</feature>
<name>A0A9Q1JRK8_9CARY</name>
<protein>
    <recommendedName>
        <fullName evidence="6">BHLH domain-containing protein</fullName>
    </recommendedName>
</protein>
<accession>A0A9Q1JRK8</accession>
<feature type="compositionally biased region" description="Polar residues" evidence="5">
    <location>
        <begin position="24"/>
        <end position="42"/>
    </location>
</feature>
<dbReference type="AlphaFoldDB" id="A0A9Q1JRK8"/>